<dbReference type="AlphaFoldDB" id="A0A1Y5S979"/>
<gene>
    <name evidence="2" type="ORF">OCH7691_01218</name>
</gene>
<organism evidence="2 3">
    <name type="scientific">Oceanibacterium hippocampi</name>
    <dbReference type="NCBI Taxonomy" id="745714"/>
    <lineage>
        <taxon>Bacteria</taxon>
        <taxon>Pseudomonadati</taxon>
        <taxon>Pseudomonadota</taxon>
        <taxon>Alphaproteobacteria</taxon>
        <taxon>Sneathiellales</taxon>
        <taxon>Sneathiellaceae</taxon>
        <taxon>Oceanibacterium</taxon>
    </lineage>
</organism>
<dbReference type="InterPro" id="IPR038268">
    <property type="entry name" value="RHH_sf"/>
</dbReference>
<proteinExistence type="predicted"/>
<keyword evidence="3" id="KW-1185">Reference proteome</keyword>
<evidence type="ECO:0000313" key="2">
    <source>
        <dbReference type="EMBL" id="SLN32629.1"/>
    </source>
</evidence>
<protein>
    <recommendedName>
        <fullName evidence="1">Ribbon-helix-helix domain-containing protein</fullName>
    </recommendedName>
</protein>
<sequence>MHRDYTQGSLINRNITVYEPRSRRKFRTSIRLEEKEWCALEYICQRRDISISEFCREADQDPLRTESSRTSRIRMAILDYYVGVAWEASTEIHYAASAMKPSVGTHALVAGPSV</sequence>
<dbReference type="RefSeq" id="WP_176244942.1">
    <property type="nucleotide sequence ID" value="NZ_FWFR01000001.1"/>
</dbReference>
<dbReference type="InParanoid" id="A0A1Y5S979"/>
<dbReference type="Gene3D" id="1.10.3990.20">
    <property type="entry name" value="protein bp1543"/>
    <property type="match status" value="1"/>
</dbReference>
<feature type="domain" description="Ribbon-helix-helix" evidence="1">
    <location>
        <begin position="26"/>
        <end position="81"/>
    </location>
</feature>
<accession>A0A1Y5S979</accession>
<dbReference type="EMBL" id="FWFR01000001">
    <property type="protein sequence ID" value="SLN32629.1"/>
    <property type="molecule type" value="Genomic_DNA"/>
</dbReference>
<evidence type="ECO:0000259" key="1">
    <source>
        <dbReference type="Pfam" id="PF13467"/>
    </source>
</evidence>
<reference evidence="2 3" key="1">
    <citation type="submission" date="2017-03" db="EMBL/GenBank/DDBJ databases">
        <authorList>
            <person name="Afonso C.L."/>
            <person name="Miller P.J."/>
            <person name="Scott M.A."/>
            <person name="Spackman E."/>
            <person name="Goraichik I."/>
            <person name="Dimitrov K.M."/>
            <person name="Suarez D.L."/>
            <person name="Swayne D.E."/>
        </authorList>
    </citation>
    <scope>NUCLEOTIDE SEQUENCE [LARGE SCALE GENOMIC DNA]</scope>
    <source>
        <strain evidence="2 3">CECT 7691</strain>
    </source>
</reference>
<dbReference type="InterPro" id="IPR027373">
    <property type="entry name" value="RHH_dom"/>
</dbReference>
<evidence type="ECO:0000313" key="3">
    <source>
        <dbReference type="Proteomes" id="UP000193200"/>
    </source>
</evidence>
<name>A0A1Y5S979_9PROT</name>
<dbReference type="Pfam" id="PF13467">
    <property type="entry name" value="RHH_4"/>
    <property type="match status" value="1"/>
</dbReference>
<dbReference type="Proteomes" id="UP000193200">
    <property type="component" value="Unassembled WGS sequence"/>
</dbReference>